<dbReference type="GO" id="GO:0007165">
    <property type="term" value="P:signal transduction"/>
    <property type="evidence" value="ECO:0007669"/>
    <property type="project" value="TreeGrafter"/>
</dbReference>
<dbReference type="PANTHER" id="PTHR43895:SF32">
    <property type="entry name" value="SERINE_THREONINE-PROTEIN KINASE CHK1"/>
    <property type="match status" value="1"/>
</dbReference>
<evidence type="ECO:0000313" key="10">
    <source>
        <dbReference type="Proteomes" id="UP000095287"/>
    </source>
</evidence>
<protein>
    <recommendedName>
        <fullName evidence="1">non-specific serine/threonine protein kinase</fullName>
        <ecNumber evidence="1">2.7.11.1</ecNumber>
    </recommendedName>
</protein>
<keyword evidence="10" id="KW-1185">Reference proteome</keyword>
<dbReference type="SMART" id="SM00220">
    <property type="entry name" value="S_TKc"/>
    <property type="match status" value="1"/>
</dbReference>
<comment type="catalytic activity">
    <reaction evidence="8">
        <text>L-seryl-[protein] + ATP = O-phospho-L-seryl-[protein] + ADP + H(+)</text>
        <dbReference type="Rhea" id="RHEA:17989"/>
        <dbReference type="Rhea" id="RHEA-COMP:9863"/>
        <dbReference type="Rhea" id="RHEA-COMP:11604"/>
        <dbReference type="ChEBI" id="CHEBI:15378"/>
        <dbReference type="ChEBI" id="CHEBI:29999"/>
        <dbReference type="ChEBI" id="CHEBI:30616"/>
        <dbReference type="ChEBI" id="CHEBI:83421"/>
        <dbReference type="ChEBI" id="CHEBI:456216"/>
        <dbReference type="EC" id="2.7.11.1"/>
    </reaction>
</comment>
<dbReference type="SUPFAM" id="SSF56112">
    <property type="entry name" value="Protein kinase-like (PK-like)"/>
    <property type="match status" value="1"/>
</dbReference>
<evidence type="ECO:0000256" key="4">
    <source>
        <dbReference type="ARBA" id="ARBA00022741"/>
    </source>
</evidence>
<evidence type="ECO:0000256" key="8">
    <source>
        <dbReference type="ARBA" id="ARBA00048679"/>
    </source>
</evidence>
<keyword evidence="5" id="KW-0418">Kinase</keyword>
<dbReference type="PANTHER" id="PTHR43895">
    <property type="entry name" value="CALCIUM/CALMODULIN-DEPENDENT PROTEIN KINASE KINASE-RELATED"/>
    <property type="match status" value="1"/>
</dbReference>
<evidence type="ECO:0000256" key="5">
    <source>
        <dbReference type="ARBA" id="ARBA00022777"/>
    </source>
</evidence>
<dbReference type="PROSITE" id="PS50011">
    <property type="entry name" value="PROTEIN_KINASE_DOM"/>
    <property type="match status" value="1"/>
</dbReference>
<dbReference type="WBParaSite" id="L893_g524.t1">
    <property type="protein sequence ID" value="L893_g524.t1"/>
    <property type="gene ID" value="L893_g524"/>
</dbReference>
<dbReference type="InterPro" id="IPR008271">
    <property type="entry name" value="Ser/Thr_kinase_AS"/>
</dbReference>
<evidence type="ECO:0000256" key="3">
    <source>
        <dbReference type="ARBA" id="ARBA00022679"/>
    </source>
</evidence>
<evidence type="ECO:0000313" key="11">
    <source>
        <dbReference type="WBParaSite" id="L893_g524.t1"/>
    </source>
</evidence>
<evidence type="ECO:0000259" key="9">
    <source>
        <dbReference type="PROSITE" id="PS50011"/>
    </source>
</evidence>
<dbReference type="CDD" id="cd00180">
    <property type="entry name" value="PKc"/>
    <property type="match status" value="1"/>
</dbReference>
<dbReference type="EC" id="2.7.11.1" evidence="1"/>
<reference evidence="11" key="1">
    <citation type="submission" date="2016-11" db="UniProtKB">
        <authorList>
            <consortium name="WormBaseParasite"/>
        </authorList>
    </citation>
    <scope>IDENTIFICATION</scope>
</reference>
<keyword evidence="6" id="KW-0067">ATP-binding</keyword>
<evidence type="ECO:0000256" key="7">
    <source>
        <dbReference type="ARBA" id="ARBA00047899"/>
    </source>
</evidence>
<proteinExistence type="predicted"/>
<dbReference type="AlphaFoldDB" id="A0A1I8AG25"/>
<evidence type="ECO:0000256" key="2">
    <source>
        <dbReference type="ARBA" id="ARBA00022527"/>
    </source>
</evidence>
<sequence length="360" mass="41228">MLSTHSPFRASTSFERPSEGVRVGHKLFALQKRIAEGGFSTVYSMIDKATSERVALKLVELEDDKALEYLNEEVRIMRRLRHPHIVNLLSATVYPREEDDCLQGVLVMELAACGTLFDFVRRDSSHFDVFRARRFFRQIVDAVQHLHNVGIAHRDLKPSNVLVMDPETAKLADFGLSANIRRNSRGTELRADNFSGTEQFSSPLKLQELPSLATKDDVWALALVLFFLHTGSFPWQKASEEDSSFRAWSSTIAPKKEFLALPANVQTLLENMLAPQERTRWSMRDISESDYVRSDDLDDEWADEVLYDEEGNPVRICHNPNYGLVTVEMREVQLVELMEVQLVELMEEGEDFEEFIDVVN</sequence>
<keyword evidence="4" id="KW-0547">Nucleotide-binding</keyword>
<dbReference type="GO" id="GO:0004674">
    <property type="term" value="F:protein serine/threonine kinase activity"/>
    <property type="evidence" value="ECO:0007669"/>
    <property type="project" value="UniProtKB-KW"/>
</dbReference>
<dbReference type="Proteomes" id="UP000095287">
    <property type="component" value="Unplaced"/>
</dbReference>
<comment type="catalytic activity">
    <reaction evidence="7">
        <text>L-threonyl-[protein] + ATP = O-phospho-L-threonyl-[protein] + ADP + H(+)</text>
        <dbReference type="Rhea" id="RHEA:46608"/>
        <dbReference type="Rhea" id="RHEA-COMP:11060"/>
        <dbReference type="Rhea" id="RHEA-COMP:11605"/>
        <dbReference type="ChEBI" id="CHEBI:15378"/>
        <dbReference type="ChEBI" id="CHEBI:30013"/>
        <dbReference type="ChEBI" id="CHEBI:30616"/>
        <dbReference type="ChEBI" id="CHEBI:61977"/>
        <dbReference type="ChEBI" id="CHEBI:456216"/>
        <dbReference type="EC" id="2.7.11.1"/>
    </reaction>
</comment>
<dbReference type="InterPro" id="IPR000719">
    <property type="entry name" value="Prot_kinase_dom"/>
</dbReference>
<keyword evidence="2" id="KW-0723">Serine/threonine-protein kinase</keyword>
<accession>A0A1I8AG25</accession>
<evidence type="ECO:0000256" key="6">
    <source>
        <dbReference type="ARBA" id="ARBA00022840"/>
    </source>
</evidence>
<name>A0A1I8AG25_9BILA</name>
<dbReference type="PROSITE" id="PS00108">
    <property type="entry name" value="PROTEIN_KINASE_ST"/>
    <property type="match status" value="1"/>
</dbReference>
<dbReference type="InterPro" id="IPR011009">
    <property type="entry name" value="Kinase-like_dom_sf"/>
</dbReference>
<dbReference type="GO" id="GO:0005524">
    <property type="term" value="F:ATP binding"/>
    <property type="evidence" value="ECO:0007669"/>
    <property type="project" value="UniProtKB-KW"/>
</dbReference>
<evidence type="ECO:0000256" key="1">
    <source>
        <dbReference type="ARBA" id="ARBA00012513"/>
    </source>
</evidence>
<organism evidence="10 11">
    <name type="scientific">Steinernema glaseri</name>
    <dbReference type="NCBI Taxonomy" id="37863"/>
    <lineage>
        <taxon>Eukaryota</taxon>
        <taxon>Metazoa</taxon>
        <taxon>Ecdysozoa</taxon>
        <taxon>Nematoda</taxon>
        <taxon>Chromadorea</taxon>
        <taxon>Rhabditida</taxon>
        <taxon>Tylenchina</taxon>
        <taxon>Panagrolaimomorpha</taxon>
        <taxon>Strongyloidoidea</taxon>
        <taxon>Steinernematidae</taxon>
        <taxon>Steinernema</taxon>
    </lineage>
</organism>
<keyword evidence="3" id="KW-0808">Transferase</keyword>
<dbReference type="Pfam" id="PF00069">
    <property type="entry name" value="Pkinase"/>
    <property type="match status" value="1"/>
</dbReference>
<dbReference type="Gene3D" id="1.10.510.10">
    <property type="entry name" value="Transferase(Phosphotransferase) domain 1"/>
    <property type="match status" value="1"/>
</dbReference>
<feature type="domain" description="Protein kinase" evidence="9">
    <location>
        <begin position="28"/>
        <end position="292"/>
    </location>
</feature>